<accession>A0A421FU94</accession>
<dbReference type="AlphaFoldDB" id="A0A421FU94"/>
<feature type="domain" description="Cas12f1-like TNB" evidence="2">
    <location>
        <begin position="44"/>
        <end position="83"/>
    </location>
</feature>
<dbReference type="EMBL" id="MBAD02001814">
    <property type="protein sequence ID" value="RLN51670.1"/>
    <property type="molecule type" value="Genomic_DNA"/>
</dbReference>
<reference evidence="3 4" key="1">
    <citation type="submission" date="2018-07" db="EMBL/GenBank/DDBJ databases">
        <title>Genome sequencing of oomycete isolates from Chile give support for New Zealand origin for Phytophthora kernoviae and make available the first Nothophytophthora sp. genome.</title>
        <authorList>
            <person name="Studholme D.J."/>
            <person name="Sanfuentes E."/>
            <person name="Panda P."/>
            <person name="Hill R."/>
            <person name="Sambles C."/>
            <person name="Grant M."/>
            <person name="Williams N.M."/>
            <person name="Mcdougal R.L."/>
        </authorList>
    </citation>
    <scope>NUCLEOTIDE SEQUENCE [LARGE SCALE GENOMIC DNA]</scope>
    <source>
        <strain evidence="3">Chile7</strain>
    </source>
</reference>
<sequence length="245" mass="28011">MVRKHFEEVASDATPETVSDEMRVAVLKRKIRSPTARAMMAQAHYRFKMLLKYKMVRSGGGVIDCEEEYTSKTCSRCATGNPVKTSDNAAATRRREAIYYARISRKFPAYFGSQLSMAERIQATLDAVNEMFGPETALGVLLSNCRIVTYNIIGMRRAFKYLVSVGYTPERLRKSTRFITRSVNGILRPRSKFLQTKGVDVVENTDWIMMPEKKFIEKYPYYKEYLVQYKARQKKKAAATVTAAA</sequence>
<dbReference type="InterPro" id="IPR038538">
    <property type="entry name" value="MTERF_sf"/>
</dbReference>
<evidence type="ECO:0000259" key="2">
    <source>
        <dbReference type="Pfam" id="PF07282"/>
    </source>
</evidence>
<evidence type="ECO:0000256" key="1">
    <source>
        <dbReference type="ARBA" id="ARBA00023125"/>
    </source>
</evidence>
<evidence type="ECO:0000313" key="3">
    <source>
        <dbReference type="EMBL" id="RLN51670.1"/>
    </source>
</evidence>
<dbReference type="Pfam" id="PF07282">
    <property type="entry name" value="Cas12f1-like_TNB"/>
    <property type="match status" value="1"/>
</dbReference>
<dbReference type="InterPro" id="IPR010095">
    <property type="entry name" value="Cas12f1-like_TNB"/>
</dbReference>
<name>A0A421FU94_9STRA</name>
<comment type="caution">
    <text evidence="3">The sequence shown here is derived from an EMBL/GenBank/DDBJ whole genome shotgun (WGS) entry which is preliminary data.</text>
</comment>
<organism evidence="3 4">
    <name type="scientific">Phytophthora kernoviae</name>
    <dbReference type="NCBI Taxonomy" id="325452"/>
    <lineage>
        <taxon>Eukaryota</taxon>
        <taxon>Sar</taxon>
        <taxon>Stramenopiles</taxon>
        <taxon>Oomycota</taxon>
        <taxon>Peronosporomycetes</taxon>
        <taxon>Peronosporales</taxon>
        <taxon>Peronosporaceae</taxon>
        <taxon>Phytophthora</taxon>
    </lineage>
</organism>
<proteinExistence type="predicted"/>
<dbReference type="GO" id="GO:0003677">
    <property type="term" value="F:DNA binding"/>
    <property type="evidence" value="ECO:0007669"/>
    <property type="project" value="UniProtKB-KW"/>
</dbReference>
<protein>
    <recommendedName>
        <fullName evidence="2">Cas12f1-like TNB domain-containing protein</fullName>
    </recommendedName>
</protein>
<gene>
    <name evidence="3" type="ORF">BBJ29_009233</name>
</gene>
<dbReference type="Proteomes" id="UP000284657">
    <property type="component" value="Unassembled WGS sequence"/>
</dbReference>
<evidence type="ECO:0000313" key="4">
    <source>
        <dbReference type="Proteomes" id="UP000284657"/>
    </source>
</evidence>
<dbReference type="Gene3D" id="1.25.70.10">
    <property type="entry name" value="Transcription termination factor 3, mitochondrial"/>
    <property type="match status" value="1"/>
</dbReference>
<keyword evidence="1" id="KW-0238">DNA-binding</keyword>